<dbReference type="EMBL" id="CAKJVE010000004">
    <property type="protein sequence ID" value="CAG9705835.1"/>
    <property type="molecule type" value="Genomic_DNA"/>
</dbReference>
<dbReference type="InterPro" id="IPR056906">
    <property type="entry name" value="ORF2/G2P_dom"/>
</dbReference>
<dbReference type="Pfam" id="PF23343">
    <property type="entry name" value="REP_ORF2-G2P"/>
    <property type="match status" value="1"/>
</dbReference>
<name>A0AA86MNH0_9CLOT</name>
<organism evidence="2 3">
    <name type="scientific">Clostridium neonatale</name>
    <dbReference type="NCBI Taxonomy" id="137838"/>
    <lineage>
        <taxon>Bacteria</taxon>
        <taxon>Bacillati</taxon>
        <taxon>Bacillota</taxon>
        <taxon>Clostridia</taxon>
        <taxon>Eubacteriales</taxon>
        <taxon>Clostridiaceae</taxon>
        <taxon>Clostridium</taxon>
    </lineage>
</organism>
<feature type="domain" description="Replication-associated protein ORF2/G2P" evidence="1">
    <location>
        <begin position="82"/>
        <end position="168"/>
    </location>
</feature>
<protein>
    <recommendedName>
        <fullName evidence="1">Replication-associated protein ORF2/G2P domain-containing protein</fullName>
    </recommendedName>
</protein>
<dbReference type="RefSeq" id="WP_210887788.1">
    <property type="nucleotide sequence ID" value="NZ_CAKJVF010000283.1"/>
</dbReference>
<evidence type="ECO:0000259" key="1">
    <source>
        <dbReference type="Pfam" id="PF23343"/>
    </source>
</evidence>
<accession>A0AA86MNH0</accession>
<dbReference type="AlphaFoldDB" id="A0AA86MNH0"/>
<comment type="caution">
    <text evidence="2">The sequence shown here is derived from an EMBL/GenBank/DDBJ whole genome shotgun (WGS) entry which is preliminary data.</text>
</comment>
<evidence type="ECO:0000313" key="3">
    <source>
        <dbReference type="Proteomes" id="UP000789738"/>
    </source>
</evidence>
<proteinExistence type="predicted"/>
<gene>
    <name evidence="2" type="ORF">CNEO_42098</name>
</gene>
<dbReference type="Proteomes" id="UP000789738">
    <property type="component" value="Unassembled WGS sequence"/>
</dbReference>
<sequence>MPYIKSTIVAGNTIEIRKYYSNRYKAKGIKRAERRNLTTEEQKEINIRHAEDKLRWRMNANFKDGDYHAVYDYDSENKPTTKEEMRKDISDCLKQMRKEYKKLGMELKYIHVMEIGQKGAMHHHLIINEIPIKILRKCWTKGRIHVTPLNTNGQYKKLASYFIKYSSRSKELQSKMWNASRNLIIPEPKKEIILANRYLEEPKPKKGYYIDKETVYQDTDPYSGYPYLKYTLVKIDDRRGVKQNE</sequence>
<reference evidence="2" key="1">
    <citation type="submission" date="2021-10" db="EMBL/GenBank/DDBJ databases">
        <authorList>
            <person name="Mesa V."/>
        </authorList>
    </citation>
    <scope>NUCLEOTIDE SEQUENCE</scope>
    <source>
        <strain evidence="2">CC3_PB</strain>
    </source>
</reference>
<evidence type="ECO:0000313" key="2">
    <source>
        <dbReference type="EMBL" id="CAG9705835.1"/>
    </source>
</evidence>